<name>A0ABC8LUV8_ERUVS</name>
<dbReference type="PANTHER" id="PTHR47021">
    <property type="entry name" value="ADP-RIBOSYLATION FACTOR GTPASE-ACTIVATING PROTEIN AGD6-RELATED"/>
    <property type="match status" value="1"/>
</dbReference>
<dbReference type="EMBL" id="CAKOAT010741820">
    <property type="protein sequence ID" value="CAH8387140.1"/>
    <property type="molecule type" value="Genomic_DNA"/>
</dbReference>
<organism evidence="2 3">
    <name type="scientific">Eruca vesicaria subsp. sativa</name>
    <name type="common">Garden rocket</name>
    <name type="synonym">Eruca sativa</name>
    <dbReference type="NCBI Taxonomy" id="29727"/>
    <lineage>
        <taxon>Eukaryota</taxon>
        <taxon>Viridiplantae</taxon>
        <taxon>Streptophyta</taxon>
        <taxon>Embryophyta</taxon>
        <taxon>Tracheophyta</taxon>
        <taxon>Spermatophyta</taxon>
        <taxon>Magnoliopsida</taxon>
        <taxon>eudicotyledons</taxon>
        <taxon>Gunneridae</taxon>
        <taxon>Pentapetalae</taxon>
        <taxon>rosids</taxon>
        <taxon>malvids</taxon>
        <taxon>Brassicales</taxon>
        <taxon>Brassicaceae</taxon>
        <taxon>Brassiceae</taxon>
        <taxon>Eruca</taxon>
    </lineage>
</organism>
<dbReference type="InterPro" id="IPR044519">
    <property type="entry name" value="ARF_GAP_AGD6/7"/>
</dbReference>
<evidence type="ECO:0000256" key="1">
    <source>
        <dbReference type="SAM" id="MobiDB-lite"/>
    </source>
</evidence>
<accession>A0ABC8LUV8</accession>
<evidence type="ECO:0000313" key="2">
    <source>
        <dbReference type="EMBL" id="CAH8387140.1"/>
    </source>
</evidence>
<dbReference type="PANTHER" id="PTHR47021:SF3">
    <property type="entry name" value="ADP-RIBOSYLATION FACTOR GTPASE-ACTIVATING PROTEIN AGD7"/>
    <property type="match status" value="1"/>
</dbReference>
<dbReference type="Proteomes" id="UP001642260">
    <property type="component" value="Unassembled WGS sequence"/>
</dbReference>
<proteinExistence type="predicted"/>
<comment type="caution">
    <text evidence="2">The sequence shown here is derived from an EMBL/GenBank/DDBJ whole genome shotgun (WGS) entry which is preliminary data.</text>
</comment>
<protein>
    <submittedName>
        <fullName evidence="2">Uncharacterized protein</fullName>
    </submittedName>
</protein>
<feature type="region of interest" description="Disordered" evidence="1">
    <location>
        <begin position="21"/>
        <end position="147"/>
    </location>
</feature>
<reference evidence="2 3" key="1">
    <citation type="submission" date="2022-03" db="EMBL/GenBank/DDBJ databases">
        <authorList>
            <person name="Macdonald S."/>
            <person name="Ahmed S."/>
            <person name="Newling K."/>
        </authorList>
    </citation>
    <scope>NUCLEOTIDE SEQUENCE [LARGE SCALE GENOMIC DNA]</scope>
</reference>
<dbReference type="AlphaFoldDB" id="A0ABC8LUV8"/>
<feature type="compositionally biased region" description="Polar residues" evidence="1">
    <location>
        <begin position="75"/>
        <end position="90"/>
    </location>
</feature>
<feature type="compositionally biased region" description="Low complexity" evidence="1">
    <location>
        <begin position="42"/>
        <end position="58"/>
    </location>
</feature>
<feature type="compositionally biased region" description="Polar residues" evidence="1">
    <location>
        <begin position="21"/>
        <end position="41"/>
    </location>
</feature>
<evidence type="ECO:0000313" key="3">
    <source>
        <dbReference type="Proteomes" id="UP001642260"/>
    </source>
</evidence>
<keyword evidence="3" id="KW-1185">Reference proteome</keyword>
<sequence>MKGVITIASQKVEEFTKEEVSTWNQQNKSEGNGFYQNKGATNSSSSYQNNYSHSSSWNDWGEESNTTIKEAAPKVSQSVHRNNYGNSSSWDDCREEKNCTKKEAAPKVSTSKDSDDGGWAGWDDDKDDDGYCQSAAGDKKFVGHNGK</sequence>
<gene>
    <name evidence="2" type="ORF">ERUC_LOCUS39623</name>
</gene>
<feature type="compositionally biased region" description="Basic and acidic residues" evidence="1">
    <location>
        <begin position="91"/>
        <end position="115"/>
    </location>
</feature>